<accession>A0ABS6J297</accession>
<keyword evidence="2" id="KW-0732">Signal</keyword>
<dbReference type="RefSeq" id="WP_161761701.1">
    <property type="nucleotide sequence ID" value="NZ_JAAATX020000004.1"/>
</dbReference>
<organism evidence="4 5">
    <name type="scientific">Paragemmobacter amnigenus</name>
    <dbReference type="NCBI Taxonomy" id="2852097"/>
    <lineage>
        <taxon>Bacteria</taxon>
        <taxon>Pseudomonadati</taxon>
        <taxon>Pseudomonadota</taxon>
        <taxon>Alphaproteobacteria</taxon>
        <taxon>Rhodobacterales</taxon>
        <taxon>Paracoccaceae</taxon>
        <taxon>Paragemmobacter</taxon>
    </lineage>
</organism>
<dbReference type="InterPro" id="IPR025711">
    <property type="entry name" value="PepSY"/>
</dbReference>
<dbReference type="Proteomes" id="UP000731907">
    <property type="component" value="Unassembled WGS sequence"/>
</dbReference>
<evidence type="ECO:0000256" key="2">
    <source>
        <dbReference type="SAM" id="SignalP"/>
    </source>
</evidence>
<dbReference type="EMBL" id="JAAATX020000004">
    <property type="protein sequence ID" value="MBU9697657.1"/>
    <property type="molecule type" value="Genomic_DNA"/>
</dbReference>
<feature type="signal peptide" evidence="2">
    <location>
        <begin position="1"/>
        <end position="22"/>
    </location>
</feature>
<dbReference type="Pfam" id="PF13670">
    <property type="entry name" value="PepSY_2"/>
    <property type="match status" value="1"/>
</dbReference>
<gene>
    <name evidence="4" type="ORF">GU927_007335</name>
</gene>
<feature type="compositionally biased region" description="Basic and acidic residues" evidence="1">
    <location>
        <begin position="33"/>
        <end position="64"/>
    </location>
</feature>
<evidence type="ECO:0000313" key="4">
    <source>
        <dbReference type="EMBL" id="MBU9697657.1"/>
    </source>
</evidence>
<reference evidence="4 5" key="1">
    <citation type="submission" date="2021-06" db="EMBL/GenBank/DDBJ databases">
        <title>Rhodobacteraceae bacterium strain HSP-20.</title>
        <authorList>
            <person name="Chen W.-M."/>
        </authorList>
    </citation>
    <scope>NUCLEOTIDE SEQUENCE [LARGE SCALE GENOMIC DNA]</scope>
    <source>
        <strain evidence="4 5">HSP-20</strain>
    </source>
</reference>
<evidence type="ECO:0000259" key="3">
    <source>
        <dbReference type="Pfam" id="PF13670"/>
    </source>
</evidence>
<name>A0ABS6J297_9RHOB</name>
<comment type="caution">
    <text evidence="4">The sequence shown here is derived from an EMBL/GenBank/DDBJ whole genome shotgun (WGS) entry which is preliminary data.</text>
</comment>
<feature type="chain" id="PRO_5047173216" evidence="2">
    <location>
        <begin position="23"/>
        <end position="129"/>
    </location>
</feature>
<sequence>MAFALVAATVGALSLMSVTSTAYGKEGADDSSGDDRGGRGRGSDDGAGDDHGRRHGGHGADDGIARSGESAVPLGQIAADWEAQGWHVLQIEREDGTLVEVDAVDPKGIRYEMLVDTATNKILSQRLDD</sequence>
<feature type="domain" description="PepSY" evidence="3">
    <location>
        <begin position="69"/>
        <end position="125"/>
    </location>
</feature>
<keyword evidence="5" id="KW-1185">Reference proteome</keyword>
<feature type="region of interest" description="Disordered" evidence="1">
    <location>
        <begin position="21"/>
        <end position="71"/>
    </location>
</feature>
<protein>
    <submittedName>
        <fullName evidence="4">PepSY domain-containing protein</fullName>
    </submittedName>
</protein>
<evidence type="ECO:0000313" key="5">
    <source>
        <dbReference type="Proteomes" id="UP000731907"/>
    </source>
</evidence>
<proteinExistence type="predicted"/>
<evidence type="ECO:0000256" key="1">
    <source>
        <dbReference type="SAM" id="MobiDB-lite"/>
    </source>
</evidence>